<gene>
    <name evidence="1" type="ORF">M569_14531</name>
</gene>
<dbReference type="AlphaFoldDB" id="S8C0A3"/>
<protein>
    <submittedName>
        <fullName evidence="1">Uncharacterized protein</fullName>
    </submittedName>
</protein>
<evidence type="ECO:0000313" key="2">
    <source>
        <dbReference type="Proteomes" id="UP000015453"/>
    </source>
</evidence>
<organism evidence="1 2">
    <name type="scientific">Genlisea aurea</name>
    <dbReference type="NCBI Taxonomy" id="192259"/>
    <lineage>
        <taxon>Eukaryota</taxon>
        <taxon>Viridiplantae</taxon>
        <taxon>Streptophyta</taxon>
        <taxon>Embryophyta</taxon>
        <taxon>Tracheophyta</taxon>
        <taxon>Spermatophyta</taxon>
        <taxon>Magnoliopsida</taxon>
        <taxon>eudicotyledons</taxon>
        <taxon>Gunneridae</taxon>
        <taxon>Pentapetalae</taxon>
        <taxon>asterids</taxon>
        <taxon>lamiids</taxon>
        <taxon>Lamiales</taxon>
        <taxon>Lentibulariaceae</taxon>
        <taxon>Genlisea</taxon>
    </lineage>
</organism>
<name>S8C0A3_9LAMI</name>
<keyword evidence="2" id="KW-1185">Reference proteome</keyword>
<sequence length="51" mass="5784">SVGLSSKLWGRRAVNRPRCYAEKREECGCGQFGDKSDLDSFPEQQLFATFI</sequence>
<reference evidence="1 2" key="1">
    <citation type="journal article" date="2013" name="BMC Genomics">
        <title>The miniature genome of a carnivorous plant Genlisea aurea contains a low number of genes and short non-coding sequences.</title>
        <authorList>
            <person name="Leushkin E.V."/>
            <person name="Sutormin R.A."/>
            <person name="Nabieva E.R."/>
            <person name="Penin A.A."/>
            <person name="Kondrashov A.S."/>
            <person name="Logacheva M.D."/>
        </authorList>
    </citation>
    <scope>NUCLEOTIDE SEQUENCE [LARGE SCALE GENOMIC DNA]</scope>
</reference>
<proteinExistence type="predicted"/>
<evidence type="ECO:0000313" key="1">
    <source>
        <dbReference type="EMBL" id="EPS60275.1"/>
    </source>
</evidence>
<accession>S8C0A3</accession>
<feature type="non-terminal residue" evidence="1">
    <location>
        <position position="51"/>
    </location>
</feature>
<dbReference type="Proteomes" id="UP000015453">
    <property type="component" value="Unassembled WGS sequence"/>
</dbReference>
<feature type="non-terminal residue" evidence="1">
    <location>
        <position position="1"/>
    </location>
</feature>
<dbReference type="EMBL" id="AUSU01007686">
    <property type="protein sequence ID" value="EPS60275.1"/>
    <property type="molecule type" value="Genomic_DNA"/>
</dbReference>
<comment type="caution">
    <text evidence="1">The sequence shown here is derived from an EMBL/GenBank/DDBJ whole genome shotgun (WGS) entry which is preliminary data.</text>
</comment>